<dbReference type="InterPro" id="IPR029058">
    <property type="entry name" value="AB_hydrolase_fold"/>
</dbReference>
<protein>
    <submittedName>
        <fullName evidence="1">Hydrolase of the alpha/beta superfamily</fullName>
    </submittedName>
</protein>
<keyword evidence="1" id="KW-0378">Hydrolase</keyword>
<name>M1LX65_9PROT</name>
<reference evidence="1 2" key="1">
    <citation type="journal article" date="2013" name="Genome Biol. Evol.">
        <title>Genome evolution and phylogenomic analysis of candidatus kinetoplastibacterium, the betaproteobacterial endosymbionts of strigomonas and angomonas.</title>
        <authorList>
            <person name="Alves J.M."/>
            <person name="Serrano M.G."/>
            <person name="Maia da Silva F."/>
            <person name="Voegtly L.J."/>
            <person name="Matveyev A.V."/>
            <person name="Teixeira M.M."/>
            <person name="Camargo E.P."/>
            <person name="Buck G.A."/>
        </authorList>
    </citation>
    <scope>NUCLEOTIDE SEQUENCE [LARGE SCALE GENOMIC DNA]</scope>
    <source>
        <strain evidence="1 2">TCC290E</strain>
    </source>
</reference>
<accession>M1LX65</accession>
<dbReference type="OrthoDB" id="9800435at2"/>
<dbReference type="SUPFAM" id="SSF53474">
    <property type="entry name" value="alpha/beta-Hydrolases"/>
    <property type="match status" value="1"/>
</dbReference>
<dbReference type="RefSeq" id="WP_015397345.1">
    <property type="nucleotide sequence ID" value="NC_020299.1"/>
</dbReference>
<dbReference type="eggNOG" id="COG2945">
    <property type="taxonomic scope" value="Bacteria"/>
</dbReference>
<dbReference type="AlphaFoldDB" id="M1LX65"/>
<organism evidence="1 2">
    <name type="scientific">Candidatus Kinetoplastidibacterium stringomonadis TCC290E</name>
    <dbReference type="NCBI Taxonomy" id="1208920"/>
    <lineage>
        <taxon>Bacteria</taxon>
        <taxon>Pseudomonadati</taxon>
        <taxon>Pseudomonadota</taxon>
        <taxon>Betaproteobacteria</taxon>
        <taxon>Candidatus Kinetoplastidibacterium</taxon>
    </lineage>
</organism>
<dbReference type="STRING" id="1208920.CONE_0125"/>
<dbReference type="EMBL" id="CP003805">
    <property type="protein sequence ID" value="AGF48661.1"/>
    <property type="molecule type" value="Genomic_DNA"/>
</dbReference>
<dbReference type="PANTHER" id="PTHR42103">
    <property type="entry name" value="ALPHA/BETA-HYDROLASES SUPERFAMILY PROTEIN"/>
    <property type="match status" value="1"/>
</dbReference>
<dbReference type="PANTHER" id="PTHR42103:SF2">
    <property type="entry name" value="AB HYDROLASE-1 DOMAIN-CONTAINING PROTEIN"/>
    <property type="match status" value="1"/>
</dbReference>
<evidence type="ECO:0000313" key="2">
    <source>
        <dbReference type="Proteomes" id="UP000011541"/>
    </source>
</evidence>
<keyword evidence="2" id="KW-1185">Reference proteome</keyword>
<dbReference type="GO" id="GO:0016787">
    <property type="term" value="F:hydrolase activity"/>
    <property type="evidence" value="ECO:0007669"/>
    <property type="project" value="UniProtKB-KW"/>
</dbReference>
<sequence length="220" mass="24403">MCSRMEKICFHGGSGNIDCVIEWPLDKIVGLALVLHPHPLYGGSRDNKIVTTIARECINRGLVSIRPNFRGVGESDGVFDNAIGETEDMTVLLSQIMISYPELAELPIMLAGFSFGSAVAAQIYSSLLHNNNYCLYKSLIIIGSAIHRFEFKKVSLPENSLIIHGEDDEVVPFNELLEWIRPKSLPIVMVPSCTHFFHGKLLILRRIIAAYLSINVSSSC</sequence>
<gene>
    <name evidence="1" type="ORF">CONE_0125</name>
</gene>
<dbReference type="PATRIC" id="fig|1208920.3.peg.661"/>
<proteinExistence type="predicted"/>
<dbReference type="HOGENOM" id="CLU_086287_1_0_4"/>
<evidence type="ECO:0000313" key="1">
    <source>
        <dbReference type="EMBL" id="AGF48661.1"/>
    </source>
</evidence>
<dbReference type="KEGG" id="kon:CONE_0125"/>
<dbReference type="Proteomes" id="UP000011541">
    <property type="component" value="Chromosome"/>
</dbReference>
<dbReference type="Gene3D" id="3.40.50.1820">
    <property type="entry name" value="alpha/beta hydrolase"/>
    <property type="match status" value="1"/>
</dbReference>